<comment type="caution">
    <text evidence="1">The sequence shown here is derived from an EMBL/GenBank/DDBJ whole genome shotgun (WGS) entry which is preliminary data.</text>
</comment>
<protein>
    <recommendedName>
        <fullName evidence="3">Transposase</fullName>
    </recommendedName>
</protein>
<evidence type="ECO:0008006" key="3">
    <source>
        <dbReference type="Google" id="ProtNLM"/>
    </source>
</evidence>
<dbReference type="RefSeq" id="WP_330526428.1">
    <property type="nucleotide sequence ID" value="NZ_JAZBRD010000012.1"/>
</dbReference>
<organism evidence="1 2">
    <name type="scientific">Campylobacter porcelli</name>
    <dbReference type="NCBI Taxonomy" id="1660073"/>
    <lineage>
        <taxon>Bacteria</taxon>
        <taxon>Pseudomonadati</taxon>
        <taxon>Campylobacterota</taxon>
        <taxon>Epsilonproteobacteria</taxon>
        <taxon>Campylobacterales</taxon>
        <taxon>Campylobacteraceae</taxon>
        <taxon>Campylobacter</taxon>
    </lineage>
</organism>
<evidence type="ECO:0000313" key="1">
    <source>
        <dbReference type="EMBL" id="MEE3745089.1"/>
    </source>
</evidence>
<name>A0ABU7M5U7_9BACT</name>
<reference evidence="1 2" key="1">
    <citation type="submission" date="2024-01" db="EMBL/GenBank/DDBJ databases">
        <title>Campylobacter porcellus sp. nov.</title>
        <authorList>
            <person name="Papic B."/>
            <person name="Gruntar I."/>
        </authorList>
    </citation>
    <scope>NUCLEOTIDE SEQUENCE [LARGE SCALE GENOMIC DNA]</scope>
    <source>
        <strain evidence="1 2">CX2-4855-23</strain>
    </source>
</reference>
<proteinExistence type="predicted"/>
<accession>A0ABU7M5U7</accession>
<dbReference type="EMBL" id="JAZBRD010000012">
    <property type="protein sequence ID" value="MEE3745089.1"/>
    <property type="molecule type" value="Genomic_DNA"/>
</dbReference>
<gene>
    <name evidence="1" type="ORF">V2I23_07300</name>
</gene>
<sequence>MYQNFITQNIDMICVRRIDRKGESKLRAILAICFYKISRFMSEISLKSGVRDFRLMSKGVVDAIL</sequence>
<evidence type="ECO:0000313" key="2">
    <source>
        <dbReference type="Proteomes" id="UP001331664"/>
    </source>
</evidence>
<keyword evidence="2" id="KW-1185">Reference proteome</keyword>
<dbReference type="Proteomes" id="UP001331664">
    <property type="component" value="Unassembled WGS sequence"/>
</dbReference>